<accession>A0ABT6ZKA3</accession>
<evidence type="ECO:0008006" key="3">
    <source>
        <dbReference type="Google" id="ProtNLM"/>
    </source>
</evidence>
<proteinExistence type="predicted"/>
<keyword evidence="2" id="KW-1185">Reference proteome</keyword>
<evidence type="ECO:0000313" key="1">
    <source>
        <dbReference type="EMBL" id="MDJ1129473.1"/>
    </source>
</evidence>
<dbReference type="Proteomes" id="UP001431693">
    <property type="component" value="Unassembled WGS sequence"/>
</dbReference>
<protein>
    <recommendedName>
        <fullName evidence="3">AbiEi antitoxin of type IV toxin-antitoxin system</fullName>
    </recommendedName>
</protein>
<reference evidence="1" key="1">
    <citation type="submission" date="2023-05" db="EMBL/GenBank/DDBJ databases">
        <title>[olsenella] sp. nov., isolated from a pig farm feces dump.</title>
        <authorList>
            <person name="Chang Y.-H."/>
        </authorList>
    </citation>
    <scope>NUCLEOTIDE SEQUENCE</scope>
    <source>
        <strain evidence="1">YH-ols2217</strain>
    </source>
</reference>
<sequence length="363" mass="40932">MGDVAERVERLLDEAEQECRCAFARRPQEGSRLRRLYAAGELVRPLRGLYIRAKTWRRLSVAERHLSIVRGLSRRHPDWVFCDVSAALLLGLECPEAELDTVHVAVEYGSLAHRIPGLVRHEIDIRRARLVDGVPTLVADDLLFGCIRRLGFEDGLALADSALRVLGVAKEHLVSLFERGHKGCRGIRVARVVASQADARSENGGESKVRARLFELNRVVPELQVTFANPDGLGWYRVDYLWRLPTGDLVAGELDGKAKYRDFEMTGGRSEEEVRAAQALRDDRLERQGVRVMHFTFEQAMDPLAFPALLREFGIPMREVGEPNVDVIMTPRLPCIDHPRKQRFRVVAGYRDAGLEVVMLEAA</sequence>
<dbReference type="EMBL" id="JASJEX010000002">
    <property type="protein sequence ID" value="MDJ1129473.1"/>
    <property type="molecule type" value="Genomic_DNA"/>
</dbReference>
<name>A0ABT6ZKA3_9ACTN</name>
<comment type="caution">
    <text evidence="1">The sequence shown here is derived from an EMBL/GenBank/DDBJ whole genome shotgun (WGS) entry which is preliminary data.</text>
</comment>
<evidence type="ECO:0000313" key="2">
    <source>
        <dbReference type="Proteomes" id="UP001431693"/>
    </source>
</evidence>
<gene>
    <name evidence="1" type="ORF">QJ043_05190</name>
</gene>
<dbReference type="RefSeq" id="WP_283713739.1">
    <property type="nucleotide sequence ID" value="NZ_JASJEW010000006.1"/>
</dbReference>
<organism evidence="1 2">
    <name type="scientific">Kribbibacterium absianum</name>
    <dbReference type="NCBI Taxonomy" id="3044210"/>
    <lineage>
        <taxon>Bacteria</taxon>
        <taxon>Bacillati</taxon>
        <taxon>Actinomycetota</taxon>
        <taxon>Coriobacteriia</taxon>
        <taxon>Coriobacteriales</taxon>
        <taxon>Kribbibacteriaceae</taxon>
        <taxon>Kribbibacterium</taxon>
    </lineage>
</organism>